<evidence type="ECO:0000256" key="2">
    <source>
        <dbReference type="PIRSR" id="PIRSR613078-2"/>
    </source>
</evidence>
<sequence length="207" mass="24678">MKIYFTRHGETLWNLEHRFQGWKDSELTENGVKRAELLGKKFNDIKIDKIFTSPIKRAKRTAYLIKGDKDIEVEEVEGLKEISFGKWEGMTTEEIKSHDEYVNELDNLFNKPFSYKSFEGENIKDFTERLFKTVDDIVKNNEDKDILIVTHGMCVRYLIGYFKNEFEESKIIDYPIFHQASYNEVEWNGENFEVITLNNIDHYEYDK</sequence>
<dbReference type="CDD" id="cd07067">
    <property type="entry name" value="HP_PGM_like"/>
    <property type="match status" value="1"/>
</dbReference>
<dbReference type="PANTHER" id="PTHR48100:SF1">
    <property type="entry name" value="HISTIDINE PHOSPHATASE FAMILY PROTEIN-RELATED"/>
    <property type="match status" value="1"/>
</dbReference>
<dbReference type="InterPro" id="IPR013078">
    <property type="entry name" value="His_Pase_superF_clade-1"/>
</dbReference>
<feature type="active site" description="Proton donor/acceptor" evidence="1">
    <location>
        <position position="81"/>
    </location>
</feature>
<dbReference type="HOGENOM" id="CLU_033323_9_0_9"/>
<dbReference type="Gene3D" id="3.40.50.1240">
    <property type="entry name" value="Phosphoglycerate mutase-like"/>
    <property type="match status" value="1"/>
</dbReference>
<organism evidence="3 4">
    <name type="scientific">Clostridium perfringens (strain ATCC 13124 / DSM 756 / JCM 1290 / NCIMB 6125 / NCTC 8237 / Type A)</name>
    <dbReference type="NCBI Taxonomy" id="195103"/>
    <lineage>
        <taxon>Bacteria</taxon>
        <taxon>Bacillati</taxon>
        <taxon>Bacillota</taxon>
        <taxon>Clostridia</taxon>
        <taxon>Eubacteriales</taxon>
        <taxon>Clostridiaceae</taxon>
        <taxon>Clostridium</taxon>
    </lineage>
</organism>
<feature type="binding site" evidence="2">
    <location>
        <position position="57"/>
    </location>
    <ligand>
        <name>substrate</name>
    </ligand>
</feature>
<dbReference type="AlphaFoldDB" id="A0A0H2YSL3"/>
<dbReference type="eggNOG" id="COG0406">
    <property type="taxonomic scope" value="Bacteria"/>
</dbReference>
<evidence type="ECO:0000256" key="1">
    <source>
        <dbReference type="PIRSR" id="PIRSR613078-1"/>
    </source>
</evidence>
<dbReference type="KEGG" id="cpf:CPF_0078"/>
<dbReference type="SUPFAM" id="SSF53254">
    <property type="entry name" value="Phosphoglycerate mutase-like"/>
    <property type="match status" value="1"/>
</dbReference>
<dbReference type="RefSeq" id="WP_003459940.1">
    <property type="nucleotide sequence ID" value="NC_008261.1"/>
</dbReference>
<dbReference type="STRING" id="195103.CPF_0078"/>
<dbReference type="SMART" id="SM00855">
    <property type="entry name" value="PGAM"/>
    <property type="match status" value="1"/>
</dbReference>
<dbReference type="PaxDb" id="195103-CPF_0078"/>
<dbReference type="GO" id="GO:0016791">
    <property type="term" value="F:phosphatase activity"/>
    <property type="evidence" value="ECO:0007669"/>
    <property type="project" value="TreeGrafter"/>
</dbReference>
<dbReference type="GeneID" id="93000611"/>
<keyword evidence="4" id="KW-1185">Reference proteome</keyword>
<dbReference type="Proteomes" id="UP000001823">
    <property type="component" value="Chromosome"/>
</dbReference>
<dbReference type="InterPro" id="IPR050275">
    <property type="entry name" value="PGM_Phosphatase"/>
</dbReference>
<dbReference type="Pfam" id="PF00300">
    <property type="entry name" value="His_Phos_1"/>
    <property type="match status" value="1"/>
</dbReference>
<evidence type="ECO:0000313" key="4">
    <source>
        <dbReference type="Proteomes" id="UP000001823"/>
    </source>
</evidence>
<accession>A0A0H2YSL3</accession>
<gene>
    <name evidence="3" type="ordered locus">CPF_0078</name>
</gene>
<dbReference type="EMBL" id="CP000246">
    <property type="protein sequence ID" value="ABG84026.1"/>
    <property type="molecule type" value="Genomic_DNA"/>
</dbReference>
<feature type="active site" description="Tele-phosphohistidine intermediate" evidence="1">
    <location>
        <position position="8"/>
    </location>
</feature>
<dbReference type="InterPro" id="IPR029033">
    <property type="entry name" value="His_PPase_superfam"/>
</dbReference>
<feature type="binding site" evidence="2">
    <location>
        <begin position="7"/>
        <end position="14"/>
    </location>
    <ligand>
        <name>substrate</name>
    </ligand>
</feature>
<name>A0A0H2YSL3_CLOP1</name>
<protein>
    <submittedName>
        <fullName evidence="3">Phosphoglycerate mutase family protein</fullName>
    </submittedName>
</protein>
<evidence type="ECO:0000313" key="3">
    <source>
        <dbReference type="EMBL" id="ABG84026.1"/>
    </source>
</evidence>
<dbReference type="PANTHER" id="PTHR48100">
    <property type="entry name" value="BROAD-SPECIFICITY PHOSPHATASE YOR283W-RELATED"/>
    <property type="match status" value="1"/>
</dbReference>
<proteinExistence type="predicted"/>
<reference evidence="3 4" key="1">
    <citation type="journal article" date="2006" name="Genome Res.">
        <title>Skewed genomic variability in strains of the toxigenic bacterial pathogen, Clostridium perfringens.</title>
        <authorList>
            <person name="Myers G.S."/>
            <person name="Rasko D.A."/>
            <person name="Cheung J.K."/>
            <person name="Ravel J."/>
            <person name="Seshadri R."/>
            <person name="Deboy R.T."/>
            <person name="Ren Q."/>
            <person name="Varga J."/>
            <person name="Awad M.M."/>
            <person name="Brinkac L.M."/>
            <person name="Daugherty S.C."/>
            <person name="Haft D.H."/>
            <person name="Dodson R.J."/>
            <person name="Madupu R."/>
            <person name="Nelson W.C."/>
            <person name="Rosovitz M.J."/>
            <person name="Sullivan S.A."/>
            <person name="Khouri H."/>
            <person name="Dimitrov G.I."/>
            <person name="Watkins K.L."/>
            <person name="Mulligan S."/>
            <person name="Benton J."/>
            <person name="Radune D."/>
            <person name="Fisher D.J."/>
            <person name="Atkins H.S."/>
            <person name="Hiscox T."/>
            <person name="Jost B.H."/>
            <person name="Billington S.J."/>
            <person name="Songer J.G."/>
            <person name="McClane B.A."/>
            <person name="Titball R.W."/>
            <person name="Rood J.I."/>
            <person name="Melville S.B."/>
            <person name="Paulsen I.T."/>
        </authorList>
    </citation>
    <scope>NUCLEOTIDE SEQUENCE [LARGE SCALE GENOMIC DNA]</scope>
    <source>
        <strain evidence="4">ATCC 13124 / DSM 756 / JCM 1290 / NCIMB 6125 / NCTC 8237 / S 107 / Type A</strain>
    </source>
</reference>
<dbReference type="GO" id="GO:0005737">
    <property type="term" value="C:cytoplasm"/>
    <property type="evidence" value="ECO:0007669"/>
    <property type="project" value="TreeGrafter"/>
</dbReference>